<proteinExistence type="predicted"/>
<sequence>MNTQFDKIGRLFEGKLMIDTLTKFFESYPQSFLDTNGPFRDGISPELMARMLEFRDRQLHVLSYAQHYRIDQETVQMLTDLAYGTKPAGREEIYREAQFPFPALLVECPDPTGEGSYVALTTVVDDCMYTQRMIVTANGIVPSLLVLKSSGLKGELIFTPTYEAALLGPKHPNGEAALKSESEVCSHFVAVVATMCSMLKYKGMIETEDVQAISRPERRRAEKAGKPLPDTLVTRVRLGSAGRIQLKAAQVERDPEDPLGKRRAHWVAGHYMRHMARPEKVFRMPHIRGAGPVVPQTRRVQLPEVGDQLATKERLSTMGDAGE</sequence>
<dbReference type="RefSeq" id="WP_164615672.1">
    <property type="nucleotide sequence ID" value="NZ_JAAIKE010000018.1"/>
</dbReference>
<keyword evidence="2" id="KW-1185">Reference proteome</keyword>
<protein>
    <submittedName>
        <fullName evidence="1">Uncharacterized protein</fullName>
    </submittedName>
</protein>
<dbReference type="Proteomes" id="UP000481421">
    <property type="component" value="Unassembled WGS sequence"/>
</dbReference>
<evidence type="ECO:0000313" key="1">
    <source>
        <dbReference type="EMBL" id="NEX48751.1"/>
    </source>
</evidence>
<accession>A0A6B3RTA1</accession>
<organism evidence="1 2">
    <name type="scientific">Pseudotabrizicola algicola</name>
    <dbReference type="NCBI Taxonomy" id="2709381"/>
    <lineage>
        <taxon>Bacteria</taxon>
        <taxon>Pseudomonadati</taxon>
        <taxon>Pseudomonadota</taxon>
        <taxon>Alphaproteobacteria</taxon>
        <taxon>Rhodobacterales</taxon>
        <taxon>Paracoccaceae</taxon>
        <taxon>Pseudotabrizicola</taxon>
    </lineage>
</organism>
<name>A0A6B3RTA1_9RHOB</name>
<comment type="caution">
    <text evidence="1">The sequence shown here is derived from an EMBL/GenBank/DDBJ whole genome shotgun (WGS) entry which is preliminary data.</text>
</comment>
<reference evidence="1 2" key="1">
    <citation type="submission" date="2020-02" db="EMBL/GenBank/DDBJ databases">
        <title>Rhodobacter algicola sp. nov., isolated from microalga culture.</title>
        <authorList>
            <person name="Park C.-Y."/>
        </authorList>
    </citation>
    <scope>NUCLEOTIDE SEQUENCE [LARGE SCALE GENOMIC DNA]</scope>
    <source>
        <strain evidence="1 2">ETT8</strain>
    </source>
</reference>
<dbReference type="AlphaFoldDB" id="A0A6B3RTA1"/>
<evidence type="ECO:0000313" key="2">
    <source>
        <dbReference type="Proteomes" id="UP000481421"/>
    </source>
</evidence>
<gene>
    <name evidence="1" type="ORF">G3572_21390</name>
</gene>
<dbReference type="EMBL" id="JAAIKE010000018">
    <property type="protein sequence ID" value="NEX48751.1"/>
    <property type="molecule type" value="Genomic_DNA"/>
</dbReference>